<feature type="compositionally biased region" description="Basic and acidic residues" evidence="5">
    <location>
        <begin position="236"/>
        <end position="264"/>
    </location>
</feature>
<accession>A0ABP0GRP7</accession>
<feature type="compositionally biased region" description="Polar residues" evidence="5">
    <location>
        <begin position="346"/>
        <end position="358"/>
    </location>
</feature>
<dbReference type="PANTHER" id="PTHR12709:SF5">
    <property type="entry name" value="DNA-DIRECTED RNA POLYMERASE I SUBUNIT RPA43"/>
    <property type="match status" value="1"/>
</dbReference>
<evidence type="ECO:0000313" key="6">
    <source>
        <dbReference type="EMBL" id="CAK8694403.1"/>
    </source>
</evidence>
<sequence>MSIIGDFDAAIKFLGEDHGSLEMVDHKTHIALPAAYLGQISKAISLILHDDLPHYSSELHGMPVAFNSKKVKLLSSVGQIIGAQSCVHFDVQTDYVVFKPKLGDCLKGVVNERQTKSVSCLIHGYFYASVSCAGSNQGSLRRVNLPSIGDVILFKVCRLEEDGYGYLAINGDYESTLEATNNTLPIDADSGIDADHDIFNRTLSTAEESQPKSPLFPASDPLTSTSEYPLTQPDPLPKDVEDLSDKKNKTKMSKEKKDKKEMRKKEKAKRKEEKRKKKAENKSNRIEVDESESAYLPNPMDEPSATSTQAFVVKEQRHQIQDKTHLKETLNLGEDKEANVHAVSCPVTTSHSSSTLMNDNLEDRSGFNDVDMISSFISQLNDDDDYNLPEVKKKKKVKKEKKEKNKKKQGKSNKVSHSTESEILKFIPEIAERLSPACNIKTESDEINSDKVKRSQKKKRKLNNSSSAMLVDSNTPKKVKTEIIVDIVETPSLFESKESERTSFVTLPVLAKIEHDSSANFSFDWLTGSAPISEIKSKKSKKKKKSKDKEKNK</sequence>
<dbReference type="Gene3D" id="3.30.1490.120">
    <property type="entry name" value="RNA polymerase Rpb7-like, N-terminal domain"/>
    <property type="match status" value="1"/>
</dbReference>
<feature type="compositionally biased region" description="Basic and acidic residues" evidence="5">
    <location>
        <begin position="442"/>
        <end position="453"/>
    </location>
</feature>
<reference evidence="6 7" key="1">
    <citation type="submission" date="2024-02" db="EMBL/GenBank/DDBJ databases">
        <authorList>
            <person name="Daric V."/>
            <person name="Darras S."/>
        </authorList>
    </citation>
    <scope>NUCLEOTIDE SEQUENCE [LARGE SCALE GENOMIC DNA]</scope>
</reference>
<gene>
    <name evidence="6" type="ORF">CVLEPA_LOCUS27771</name>
</gene>
<feature type="region of interest" description="Disordered" evidence="5">
    <location>
        <begin position="345"/>
        <end position="420"/>
    </location>
</feature>
<evidence type="ECO:0000256" key="5">
    <source>
        <dbReference type="SAM" id="MobiDB-lite"/>
    </source>
</evidence>
<feature type="compositionally biased region" description="Basic residues" evidence="5">
    <location>
        <begin position="265"/>
        <end position="279"/>
    </location>
</feature>
<keyword evidence="4" id="KW-0539">Nucleus</keyword>
<feature type="region of interest" description="Disordered" evidence="5">
    <location>
        <begin position="441"/>
        <end position="473"/>
    </location>
</feature>
<protein>
    <recommendedName>
        <fullName evidence="8">DNA-directed RNA polymerase I subunit RPA43</fullName>
    </recommendedName>
</protein>
<evidence type="ECO:0000256" key="1">
    <source>
        <dbReference type="ARBA" id="ARBA00004123"/>
    </source>
</evidence>
<dbReference type="EMBL" id="CAWYQH010000141">
    <property type="protein sequence ID" value="CAK8694403.1"/>
    <property type="molecule type" value="Genomic_DNA"/>
</dbReference>
<comment type="subcellular location">
    <subcellularLocation>
        <location evidence="1">Nucleus</location>
    </subcellularLocation>
</comment>
<dbReference type="InterPro" id="IPR045113">
    <property type="entry name" value="Rpb7-like"/>
</dbReference>
<evidence type="ECO:0000313" key="7">
    <source>
        <dbReference type="Proteomes" id="UP001642483"/>
    </source>
</evidence>
<dbReference type="Proteomes" id="UP001642483">
    <property type="component" value="Unassembled WGS sequence"/>
</dbReference>
<keyword evidence="2" id="KW-0240">DNA-directed RNA polymerase</keyword>
<evidence type="ECO:0000256" key="3">
    <source>
        <dbReference type="ARBA" id="ARBA00023163"/>
    </source>
</evidence>
<evidence type="ECO:0008006" key="8">
    <source>
        <dbReference type="Google" id="ProtNLM"/>
    </source>
</evidence>
<feature type="compositionally biased region" description="Basic residues" evidence="5">
    <location>
        <begin position="392"/>
        <end position="411"/>
    </location>
</feature>
<evidence type="ECO:0000256" key="2">
    <source>
        <dbReference type="ARBA" id="ARBA00022478"/>
    </source>
</evidence>
<feature type="region of interest" description="Disordered" evidence="5">
    <location>
        <begin position="534"/>
        <end position="553"/>
    </location>
</feature>
<evidence type="ECO:0000256" key="4">
    <source>
        <dbReference type="ARBA" id="ARBA00023242"/>
    </source>
</evidence>
<organism evidence="6 7">
    <name type="scientific">Clavelina lepadiformis</name>
    <name type="common">Light-bulb sea squirt</name>
    <name type="synonym">Ascidia lepadiformis</name>
    <dbReference type="NCBI Taxonomy" id="159417"/>
    <lineage>
        <taxon>Eukaryota</taxon>
        <taxon>Metazoa</taxon>
        <taxon>Chordata</taxon>
        <taxon>Tunicata</taxon>
        <taxon>Ascidiacea</taxon>
        <taxon>Aplousobranchia</taxon>
        <taxon>Clavelinidae</taxon>
        <taxon>Clavelina</taxon>
    </lineage>
</organism>
<keyword evidence="3" id="KW-0804">Transcription</keyword>
<feature type="region of interest" description="Disordered" evidence="5">
    <location>
        <begin position="204"/>
        <end position="307"/>
    </location>
</feature>
<dbReference type="PANTHER" id="PTHR12709">
    <property type="entry name" value="DNA-DIRECTED RNA POLYMERASE II, III"/>
    <property type="match status" value="1"/>
</dbReference>
<dbReference type="InterPro" id="IPR036898">
    <property type="entry name" value="RNA_pol_Rpb7-like_N_sf"/>
</dbReference>
<comment type="caution">
    <text evidence="6">The sequence shown here is derived from an EMBL/GenBank/DDBJ whole genome shotgun (WGS) entry which is preliminary data.</text>
</comment>
<keyword evidence="7" id="KW-1185">Reference proteome</keyword>
<proteinExistence type="predicted"/>
<name>A0ABP0GRP7_CLALP</name>